<comment type="subcellular location">
    <subcellularLocation>
        <location evidence="1">Endomembrane system</location>
        <topology evidence="1">Multi-pass membrane protein</topology>
    </subcellularLocation>
</comment>
<dbReference type="InterPro" id="IPR051068">
    <property type="entry name" value="MFS_Domain-Containing_Protein"/>
</dbReference>
<keyword evidence="3 6" id="KW-0812">Transmembrane</keyword>
<feature type="transmembrane region" description="Helical" evidence="6">
    <location>
        <begin position="123"/>
        <end position="142"/>
    </location>
</feature>
<protein>
    <submittedName>
        <fullName evidence="7">Major facilitator superfamily domain-containing protein</fullName>
    </submittedName>
</protein>
<dbReference type="InterPro" id="IPR036259">
    <property type="entry name" value="MFS_trans_sf"/>
</dbReference>
<feature type="transmembrane region" description="Helical" evidence="6">
    <location>
        <begin position="191"/>
        <end position="218"/>
    </location>
</feature>
<accession>A0AAD4QYR1</accession>
<evidence type="ECO:0000256" key="3">
    <source>
        <dbReference type="ARBA" id="ARBA00022692"/>
    </source>
</evidence>
<dbReference type="Pfam" id="PF07690">
    <property type="entry name" value="MFS_1"/>
    <property type="match status" value="1"/>
</dbReference>
<evidence type="ECO:0000256" key="2">
    <source>
        <dbReference type="ARBA" id="ARBA00022448"/>
    </source>
</evidence>
<keyword evidence="4 6" id="KW-1133">Transmembrane helix</keyword>
<sequence>MSKKVANFGGEIGKAASYQENEWRTNWKSIYIVTLVAFISEVNRYSTPIWAYLHQLDSSVSESFNGVLGSASGFGIMLSAIGSGFVSNRLQDTKWAMIFAKVLAITSYLLYLSFELINNGTKWAFLAFQFLCGLSIGSANIYKTHVAMASTEVDRPKAVGIANLGPTIGFIAGPIVQIISMIVPYPGVPLIFGIHINLFTIPIMLTIMISVVGLSLLVCSFDGRMRVYPGTETDPDTDSYLAASNSRLSLESTDDSANGSIEPVAKFDYLAAIVCLFTKAVAATTIINFTTLGAPYGMTFFEWDSSETVKYNSIILLLIGLQVIGWNLGYVFLNLRERLPERKGIIISLFVLLAAYLFTYPWPFITNKIVYEHESLPMKGNHSQKVGCPRQYNWCATTPSVNMYMFLGSIILTLGVAVPLVNINLDILFSKILGKMKQGTMQGIFIACGEGLTIILPIIISEVYVLSGPSHIWKTIIGLIAACLILWFIFYPR</sequence>
<proteinExistence type="predicted"/>
<dbReference type="GO" id="GO:0012505">
    <property type="term" value="C:endomembrane system"/>
    <property type="evidence" value="ECO:0007669"/>
    <property type="project" value="UniProtKB-SubCell"/>
</dbReference>
<evidence type="ECO:0000256" key="4">
    <source>
        <dbReference type="ARBA" id="ARBA00022989"/>
    </source>
</evidence>
<dbReference type="GO" id="GO:0005765">
    <property type="term" value="C:lysosomal membrane"/>
    <property type="evidence" value="ECO:0007669"/>
    <property type="project" value="TreeGrafter"/>
</dbReference>
<dbReference type="Gene3D" id="1.20.1250.20">
    <property type="entry name" value="MFS general substrate transporter like domains"/>
    <property type="match status" value="1"/>
</dbReference>
<feature type="transmembrane region" description="Helical" evidence="6">
    <location>
        <begin position="345"/>
        <end position="365"/>
    </location>
</feature>
<feature type="transmembrane region" description="Helical" evidence="6">
    <location>
        <begin position="29"/>
        <end position="46"/>
    </location>
</feature>
<keyword evidence="2" id="KW-0813">Transport</keyword>
<comment type="caution">
    <text evidence="7">The sequence shown here is derived from an EMBL/GenBank/DDBJ whole genome shotgun (WGS) entry which is preliminary data.</text>
</comment>
<gene>
    <name evidence="7" type="ORF">DdX_11016</name>
</gene>
<keyword evidence="8" id="KW-1185">Reference proteome</keyword>
<feature type="transmembrane region" description="Helical" evidence="6">
    <location>
        <begin position="269"/>
        <end position="294"/>
    </location>
</feature>
<dbReference type="SUPFAM" id="SSF103473">
    <property type="entry name" value="MFS general substrate transporter"/>
    <property type="match status" value="1"/>
</dbReference>
<feature type="transmembrane region" description="Helical" evidence="6">
    <location>
        <begin position="444"/>
        <end position="466"/>
    </location>
</feature>
<keyword evidence="5 6" id="KW-0472">Membrane</keyword>
<dbReference type="EMBL" id="JAKKPZ010000028">
    <property type="protein sequence ID" value="KAI1710004.1"/>
    <property type="molecule type" value="Genomic_DNA"/>
</dbReference>
<dbReference type="Proteomes" id="UP001201812">
    <property type="component" value="Unassembled WGS sequence"/>
</dbReference>
<feature type="transmembrane region" description="Helical" evidence="6">
    <location>
        <begin position="472"/>
        <end position="491"/>
    </location>
</feature>
<evidence type="ECO:0000313" key="7">
    <source>
        <dbReference type="EMBL" id="KAI1710004.1"/>
    </source>
</evidence>
<feature type="transmembrane region" description="Helical" evidence="6">
    <location>
        <begin position="98"/>
        <end position="117"/>
    </location>
</feature>
<dbReference type="AlphaFoldDB" id="A0AAD4QYR1"/>
<evidence type="ECO:0000313" key="8">
    <source>
        <dbReference type="Proteomes" id="UP001201812"/>
    </source>
</evidence>
<feature type="transmembrane region" description="Helical" evidence="6">
    <location>
        <begin position="66"/>
        <end position="86"/>
    </location>
</feature>
<reference evidence="7" key="1">
    <citation type="submission" date="2022-01" db="EMBL/GenBank/DDBJ databases">
        <title>Genome Sequence Resource for Two Populations of Ditylenchus destructor, the Migratory Endoparasitic Phytonematode.</title>
        <authorList>
            <person name="Zhang H."/>
            <person name="Lin R."/>
            <person name="Xie B."/>
        </authorList>
    </citation>
    <scope>NUCLEOTIDE SEQUENCE</scope>
    <source>
        <strain evidence="7">BazhouSP</strain>
    </source>
</reference>
<evidence type="ECO:0000256" key="5">
    <source>
        <dbReference type="ARBA" id="ARBA00023136"/>
    </source>
</evidence>
<dbReference type="InterPro" id="IPR011701">
    <property type="entry name" value="MFS"/>
</dbReference>
<dbReference type="GO" id="GO:0022857">
    <property type="term" value="F:transmembrane transporter activity"/>
    <property type="evidence" value="ECO:0007669"/>
    <property type="project" value="InterPro"/>
</dbReference>
<dbReference type="PANTHER" id="PTHR23510">
    <property type="entry name" value="INNER MEMBRANE TRANSPORT PROTEIN YAJR"/>
    <property type="match status" value="1"/>
</dbReference>
<organism evidence="7 8">
    <name type="scientific">Ditylenchus destructor</name>
    <dbReference type="NCBI Taxonomy" id="166010"/>
    <lineage>
        <taxon>Eukaryota</taxon>
        <taxon>Metazoa</taxon>
        <taxon>Ecdysozoa</taxon>
        <taxon>Nematoda</taxon>
        <taxon>Chromadorea</taxon>
        <taxon>Rhabditida</taxon>
        <taxon>Tylenchina</taxon>
        <taxon>Tylenchomorpha</taxon>
        <taxon>Sphaerularioidea</taxon>
        <taxon>Anguinidae</taxon>
        <taxon>Anguininae</taxon>
        <taxon>Ditylenchus</taxon>
    </lineage>
</organism>
<feature type="transmembrane region" description="Helical" evidence="6">
    <location>
        <begin position="163"/>
        <end position="185"/>
    </location>
</feature>
<dbReference type="PANTHER" id="PTHR23510:SF3">
    <property type="entry name" value="MAJOR FACILITATOR SUPERFAMILY DOMAIN-CONTAINING PROTEIN 8"/>
    <property type="match status" value="1"/>
</dbReference>
<feature type="transmembrane region" description="Helical" evidence="6">
    <location>
        <begin position="403"/>
        <end position="423"/>
    </location>
</feature>
<name>A0AAD4QYR1_9BILA</name>
<evidence type="ECO:0000256" key="1">
    <source>
        <dbReference type="ARBA" id="ARBA00004127"/>
    </source>
</evidence>
<evidence type="ECO:0000256" key="6">
    <source>
        <dbReference type="SAM" id="Phobius"/>
    </source>
</evidence>
<feature type="transmembrane region" description="Helical" evidence="6">
    <location>
        <begin position="314"/>
        <end position="333"/>
    </location>
</feature>